<feature type="compositionally biased region" description="Low complexity" evidence="4">
    <location>
        <begin position="44"/>
        <end position="59"/>
    </location>
</feature>
<dbReference type="Gene3D" id="3.40.50.1980">
    <property type="entry name" value="Nitrogenase molybdenum iron protein domain"/>
    <property type="match status" value="2"/>
</dbReference>
<keyword evidence="2" id="KW-0813">Transport</keyword>
<evidence type="ECO:0000256" key="3">
    <source>
        <dbReference type="ARBA" id="ARBA00022729"/>
    </source>
</evidence>
<comment type="caution">
    <text evidence="6">The sequence shown here is derived from an EMBL/GenBank/DDBJ whole genome shotgun (WGS) entry which is preliminary data.</text>
</comment>
<feature type="region of interest" description="Disordered" evidence="4">
    <location>
        <begin position="36"/>
        <end position="59"/>
    </location>
</feature>
<protein>
    <submittedName>
        <fullName evidence="6">ABC transporter substrate-binding protein</fullName>
    </submittedName>
</protein>
<gene>
    <name evidence="6" type="ORF">GCM10009066_03040</name>
</gene>
<dbReference type="InterPro" id="IPR002491">
    <property type="entry name" value="ABC_transptr_periplasmic_BD"/>
</dbReference>
<evidence type="ECO:0000313" key="6">
    <source>
        <dbReference type="EMBL" id="GAA0291928.1"/>
    </source>
</evidence>
<proteinExistence type="predicted"/>
<keyword evidence="7" id="KW-1185">Reference proteome</keyword>
<comment type="subcellular location">
    <subcellularLocation>
        <location evidence="1">Cell envelope</location>
    </subcellularLocation>
</comment>
<name>A0AAV3S4F6_9EURY</name>
<dbReference type="PANTHER" id="PTHR30532">
    <property type="entry name" value="IRON III DICITRATE-BINDING PERIPLASMIC PROTEIN"/>
    <property type="match status" value="1"/>
</dbReference>
<dbReference type="PANTHER" id="PTHR30532:SF1">
    <property type="entry name" value="IRON(3+)-HYDROXAMATE-BINDING PROTEIN FHUD"/>
    <property type="match status" value="1"/>
</dbReference>
<keyword evidence="3" id="KW-0732">Signal</keyword>
<dbReference type="InterPro" id="IPR051313">
    <property type="entry name" value="Bact_iron-sidero_bind"/>
</dbReference>
<feature type="domain" description="Fe/B12 periplasmic-binding" evidence="5">
    <location>
        <begin position="159"/>
        <end position="351"/>
    </location>
</feature>
<evidence type="ECO:0000256" key="2">
    <source>
        <dbReference type="ARBA" id="ARBA00022448"/>
    </source>
</evidence>
<dbReference type="SUPFAM" id="SSF53807">
    <property type="entry name" value="Helical backbone' metal receptor"/>
    <property type="match status" value="1"/>
</dbReference>
<organism evidence="6 7">
    <name type="scientific">Halarchaeum salinum</name>
    <dbReference type="NCBI Taxonomy" id="489912"/>
    <lineage>
        <taxon>Archaea</taxon>
        <taxon>Methanobacteriati</taxon>
        <taxon>Methanobacteriota</taxon>
        <taxon>Stenosarchaea group</taxon>
        <taxon>Halobacteria</taxon>
        <taxon>Halobacteriales</taxon>
        <taxon>Halobacteriaceae</taxon>
    </lineage>
</organism>
<evidence type="ECO:0000313" key="7">
    <source>
        <dbReference type="Proteomes" id="UP001500837"/>
    </source>
</evidence>
<dbReference type="RefSeq" id="WP_211312414.1">
    <property type="nucleotide sequence ID" value="NZ_BAAABL010000020.1"/>
</dbReference>
<dbReference type="Proteomes" id="UP001500837">
    <property type="component" value="Unassembled WGS sequence"/>
</dbReference>
<accession>A0AAV3S4F6</accession>
<reference evidence="6 7" key="1">
    <citation type="journal article" date="2019" name="Int. J. Syst. Evol. Microbiol.">
        <title>The Global Catalogue of Microorganisms (GCM) 10K type strain sequencing project: providing services to taxonomists for standard genome sequencing and annotation.</title>
        <authorList>
            <consortium name="The Broad Institute Genomics Platform"/>
            <consortium name="The Broad Institute Genome Sequencing Center for Infectious Disease"/>
            <person name="Wu L."/>
            <person name="Ma J."/>
        </authorList>
    </citation>
    <scope>NUCLEOTIDE SEQUENCE [LARGE SCALE GENOMIC DNA]</scope>
    <source>
        <strain evidence="6 7">JCM 16330</strain>
    </source>
</reference>
<evidence type="ECO:0000256" key="1">
    <source>
        <dbReference type="ARBA" id="ARBA00004196"/>
    </source>
</evidence>
<dbReference type="Pfam" id="PF01497">
    <property type="entry name" value="Peripla_BP_2"/>
    <property type="match status" value="1"/>
</dbReference>
<dbReference type="AlphaFoldDB" id="A0AAV3S4F6"/>
<evidence type="ECO:0000259" key="5">
    <source>
        <dbReference type="Pfam" id="PF01497"/>
    </source>
</evidence>
<dbReference type="EMBL" id="BAAABL010000020">
    <property type="protein sequence ID" value="GAA0291928.1"/>
    <property type="molecule type" value="Genomic_DNA"/>
</dbReference>
<evidence type="ECO:0000256" key="4">
    <source>
        <dbReference type="SAM" id="MobiDB-lite"/>
    </source>
</evidence>
<sequence length="412" mass="44296">MAGDAPTRAGGPTRRDYVKYGGAALTGGLLAGCTGGDSDEGPKTATNATDATTATESQTTSTYEATLAPARTIELAAPPESVMVYNLLYADMAVAYGYGDAVNSLGFSTEVAGALDAFYARLDGVSFDASDLVQLNSGSGGLTVDEELFYELDSDLHLLDPALVVSFDGWDVADVNDIRDDVAPFFGNNYSRRNTQPPKPYRDAYEYYTLWEIAERVGTVFQADDRYAALTAVHDDLLDTIQAGLPPEDDRPTVGSVLYMGETFYPAKINTAGFATAHTRPMAAPDAFAEGDVSYESAYDFETMLEIDPDVILHRYGYSYYDVAAIREEIANHPVGGQLSAIRNDRFYAGGNPLQGPLMNLFQLEMTAKQLYPDASGAWPGYDGGSYPEIPADEQLFDRKRVAAIVTGDGGA</sequence>